<dbReference type="Gene3D" id="3.30.70.1490">
    <property type="entry name" value="Cysteine protease Prp"/>
    <property type="match status" value="1"/>
</dbReference>
<organism evidence="7 8">
    <name type="scientific">Anaerosporobacter mobilis DSM 15930</name>
    <dbReference type="NCBI Taxonomy" id="1120996"/>
    <lineage>
        <taxon>Bacteria</taxon>
        <taxon>Bacillati</taxon>
        <taxon>Bacillota</taxon>
        <taxon>Clostridia</taxon>
        <taxon>Lachnospirales</taxon>
        <taxon>Lachnospiraceae</taxon>
        <taxon>Anaerosporobacter</taxon>
    </lineage>
</organism>
<dbReference type="EMBL" id="FRCP01000005">
    <property type="protein sequence ID" value="SHL92386.1"/>
    <property type="molecule type" value="Genomic_DNA"/>
</dbReference>
<keyword evidence="8" id="KW-1185">Reference proteome</keyword>
<dbReference type="STRING" id="1120996.SAMN02746066_00045"/>
<dbReference type="CDD" id="cd16332">
    <property type="entry name" value="Prp-like"/>
    <property type="match status" value="1"/>
</dbReference>
<dbReference type="InterPro" id="IPR036764">
    <property type="entry name" value="Peptidase_Prp_sf"/>
</dbReference>
<evidence type="ECO:0000313" key="7">
    <source>
        <dbReference type="EMBL" id="SHL92386.1"/>
    </source>
</evidence>
<evidence type="ECO:0000256" key="5">
    <source>
        <dbReference type="ARBA" id="ARBA00044503"/>
    </source>
</evidence>
<reference evidence="7 8" key="1">
    <citation type="submission" date="2016-11" db="EMBL/GenBank/DDBJ databases">
        <authorList>
            <person name="Jaros S."/>
            <person name="Januszkiewicz K."/>
            <person name="Wedrychowicz H."/>
        </authorList>
    </citation>
    <scope>NUCLEOTIDE SEQUENCE [LARGE SCALE GENOMIC DNA]</scope>
    <source>
        <strain evidence="7 8">DSM 15930</strain>
    </source>
</reference>
<keyword evidence="1" id="KW-0690">Ribosome biogenesis</keyword>
<keyword evidence="4" id="KW-0788">Thiol protease</keyword>
<dbReference type="GO" id="GO:0008234">
    <property type="term" value="F:cysteine-type peptidase activity"/>
    <property type="evidence" value="ECO:0007669"/>
    <property type="project" value="UniProtKB-KW"/>
</dbReference>
<dbReference type="Pfam" id="PF04327">
    <property type="entry name" value="Peptidase_Prp"/>
    <property type="match status" value="1"/>
</dbReference>
<protein>
    <recommendedName>
        <fullName evidence="6">Ribosomal processing cysteine protease Prp</fullName>
    </recommendedName>
</protein>
<name>A0A1M7EL71_9FIRM</name>
<dbReference type="SUPFAM" id="SSF118010">
    <property type="entry name" value="TM1457-like"/>
    <property type="match status" value="1"/>
</dbReference>
<evidence type="ECO:0000256" key="2">
    <source>
        <dbReference type="ARBA" id="ARBA00022670"/>
    </source>
</evidence>
<dbReference type="Proteomes" id="UP000184038">
    <property type="component" value="Unassembled WGS sequence"/>
</dbReference>
<dbReference type="PANTHER" id="PTHR39178:SF1">
    <property type="entry name" value="RIBOSOMAL-PROCESSING CYSTEINE PROTEASE PRP"/>
    <property type="match status" value="1"/>
</dbReference>
<comment type="similarity">
    <text evidence="5">Belongs to the Prp family.</text>
</comment>
<dbReference type="PANTHER" id="PTHR39178">
    <property type="entry name" value="HYPOTHETICAL RIBOSOME-ASSOCIATED PROTEIN"/>
    <property type="match status" value="1"/>
</dbReference>
<sequence>MITVSFTRNANGIYNGFKTKGHAEFADSGYDIICSAVSVLVVNTINSIEQFTSDQFEMRGEEDSDKIEFIILSEVSKDSTLLLNSLILGLQGIIENYGQEYIDLKV</sequence>
<keyword evidence="2" id="KW-0645">Protease</keyword>
<gene>
    <name evidence="7" type="ORF">SAMN02746066_00045</name>
</gene>
<proteinExistence type="inferred from homology"/>
<dbReference type="RefSeq" id="WP_073281562.1">
    <property type="nucleotide sequence ID" value="NZ_FRCP01000005.1"/>
</dbReference>
<evidence type="ECO:0000256" key="6">
    <source>
        <dbReference type="ARBA" id="ARBA00044538"/>
    </source>
</evidence>
<evidence type="ECO:0000256" key="3">
    <source>
        <dbReference type="ARBA" id="ARBA00022801"/>
    </source>
</evidence>
<dbReference type="AlphaFoldDB" id="A0A1M7EL71"/>
<dbReference type="GO" id="GO:0006508">
    <property type="term" value="P:proteolysis"/>
    <property type="evidence" value="ECO:0007669"/>
    <property type="project" value="UniProtKB-KW"/>
</dbReference>
<dbReference type="OrthoDB" id="48998at2"/>
<dbReference type="GO" id="GO:0042254">
    <property type="term" value="P:ribosome biogenesis"/>
    <property type="evidence" value="ECO:0007669"/>
    <property type="project" value="UniProtKB-KW"/>
</dbReference>
<accession>A0A1M7EL71</accession>
<keyword evidence="3" id="KW-0378">Hydrolase</keyword>
<evidence type="ECO:0000313" key="8">
    <source>
        <dbReference type="Proteomes" id="UP000184038"/>
    </source>
</evidence>
<evidence type="ECO:0000256" key="4">
    <source>
        <dbReference type="ARBA" id="ARBA00022807"/>
    </source>
</evidence>
<evidence type="ECO:0000256" key="1">
    <source>
        <dbReference type="ARBA" id="ARBA00022517"/>
    </source>
</evidence>
<dbReference type="InterPro" id="IPR007422">
    <property type="entry name" value="Peptidase_Prp"/>
</dbReference>